<name>A0A4U3LWX9_9ACTN</name>
<dbReference type="InterPro" id="IPR013325">
    <property type="entry name" value="RNA_pol_sigma_r2"/>
</dbReference>
<dbReference type="EMBL" id="SZPZ01000001">
    <property type="protein sequence ID" value="TKK83277.1"/>
    <property type="molecule type" value="Genomic_DNA"/>
</dbReference>
<protein>
    <submittedName>
        <fullName evidence="1">Uncharacterized protein</fullName>
    </submittedName>
</protein>
<comment type="caution">
    <text evidence="1">The sequence shown here is derived from an EMBL/GenBank/DDBJ whole genome shotgun (WGS) entry which is preliminary data.</text>
</comment>
<evidence type="ECO:0000313" key="2">
    <source>
        <dbReference type="EMBL" id="TKK83277.1"/>
    </source>
</evidence>
<sequence length="91" mass="10269">MADLDCEPADVTALVAYLRDIGQHELLTLEEVSEHSYWIEAGLLAAEQLSGDPGRPDAGDLRRIVTLGRDSWHRMIEGNLRLRKFIEVQQP</sequence>
<gene>
    <name evidence="2" type="ORF">FDA38_11270</name>
    <name evidence="1" type="ORF">FDA38_12315</name>
</gene>
<dbReference type="AlphaFoldDB" id="A0A4U3LWX9"/>
<dbReference type="OrthoDB" id="3819589at2"/>
<dbReference type="SUPFAM" id="SSF88946">
    <property type="entry name" value="Sigma2 domain of RNA polymerase sigma factors"/>
    <property type="match status" value="1"/>
</dbReference>
<dbReference type="EMBL" id="SZPZ01000002">
    <property type="protein sequence ID" value="TKK79207.1"/>
    <property type="molecule type" value="Genomic_DNA"/>
</dbReference>
<accession>A0A4U3LWX9</accession>
<keyword evidence="3" id="KW-1185">Reference proteome</keyword>
<proteinExistence type="predicted"/>
<evidence type="ECO:0000313" key="1">
    <source>
        <dbReference type="EMBL" id="TKK79207.1"/>
    </source>
</evidence>
<dbReference type="Proteomes" id="UP000305836">
    <property type="component" value="Unassembled WGS sequence"/>
</dbReference>
<organism evidence="1 3">
    <name type="scientific">Kribbella jiaozuonensis</name>
    <dbReference type="NCBI Taxonomy" id="2575441"/>
    <lineage>
        <taxon>Bacteria</taxon>
        <taxon>Bacillati</taxon>
        <taxon>Actinomycetota</taxon>
        <taxon>Actinomycetes</taxon>
        <taxon>Propionibacteriales</taxon>
        <taxon>Kribbellaceae</taxon>
        <taxon>Kribbella</taxon>
    </lineage>
</organism>
<dbReference type="RefSeq" id="WP_137253962.1">
    <property type="nucleotide sequence ID" value="NZ_JBHSPQ010000001.1"/>
</dbReference>
<evidence type="ECO:0000313" key="3">
    <source>
        <dbReference type="Proteomes" id="UP000305836"/>
    </source>
</evidence>
<dbReference type="GO" id="GO:0003700">
    <property type="term" value="F:DNA-binding transcription factor activity"/>
    <property type="evidence" value="ECO:0007669"/>
    <property type="project" value="InterPro"/>
</dbReference>
<reference evidence="1 3" key="1">
    <citation type="submission" date="2019-04" db="EMBL/GenBank/DDBJ databases">
        <title>Kribbella sp. NEAU-THZ 27 nov., a novel actinomycete isolated from soil.</title>
        <authorList>
            <person name="Duan L."/>
        </authorList>
    </citation>
    <scope>NUCLEOTIDE SEQUENCE [LARGE SCALE GENOMIC DNA]</scope>
    <source>
        <strain evidence="1">NEAU-THZ 27</strain>
        <strain evidence="3">NEAU-THZ27</strain>
    </source>
</reference>
<dbReference type="GO" id="GO:0006352">
    <property type="term" value="P:DNA-templated transcription initiation"/>
    <property type="evidence" value="ECO:0007669"/>
    <property type="project" value="InterPro"/>
</dbReference>